<feature type="region of interest" description="Disordered" evidence="1">
    <location>
        <begin position="137"/>
        <end position="206"/>
    </location>
</feature>
<feature type="region of interest" description="Disordered" evidence="1">
    <location>
        <begin position="1"/>
        <end position="38"/>
    </location>
</feature>
<gene>
    <name evidence="2" type="ORF">AVDCRST_MAG35-2000</name>
</gene>
<feature type="compositionally biased region" description="Pro residues" evidence="1">
    <location>
        <begin position="197"/>
        <end position="206"/>
    </location>
</feature>
<name>A0A6J4PSQ1_9ACTN</name>
<organism evidence="2">
    <name type="scientific">uncultured Quadrisphaera sp</name>
    <dbReference type="NCBI Taxonomy" id="904978"/>
    <lineage>
        <taxon>Bacteria</taxon>
        <taxon>Bacillati</taxon>
        <taxon>Actinomycetota</taxon>
        <taxon>Actinomycetes</taxon>
        <taxon>Kineosporiales</taxon>
        <taxon>Kineosporiaceae</taxon>
        <taxon>Quadrisphaera</taxon>
        <taxon>environmental samples</taxon>
    </lineage>
</organism>
<feature type="region of interest" description="Disordered" evidence="1">
    <location>
        <begin position="53"/>
        <end position="108"/>
    </location>
</feature>
<feature type="non-terminal residue" evidence="2">
    <location>
        <position position="206"/>
    </location>
</feature>
<accession>A0A6J4PSQ1</accession>
<dbReference type="EMBL" id="CADCUY010000424">
    <property type="protein sequence ID" value="CAA9421234.1"/>
    <property type="molecule type" value="Genomic_DNA"/>
</dbReference>
<feature type="compositionally biased region" description="Basic and acidic residues" evidence="1">
    <location>
        <begin position="87"/>
        <end position="108"/>
    </location>
</feature>
<evidence type="ECO:0000313" key="2">
    <source>
        <dbReference type="EMBL" id="CAA9421234.1"/>
    </source>
</evidence>
<dbReference type="AlphaFoldDB" id="A0A6J4PSQ1"/>
<reference evidence="2" key="1">
    <citation type="submission" date="2020-02" db="EMBL/GenBank/DDBJ databases">
        <authorList>
            <person name="Meier V. D."/>
        </authorList>
    </citation>
    <scope>NUCLEOTIDE SEQUENCE</scope>
    <source>
        <strain evidence="2">AVDCRST_MAG35</strain>
    </source>
</reference>
<sequence>DRRLPCRRAVPRARHADRRPRGPRTAAHRAPRRAGRRGLRRCAVGALVHLRADAAGDGGGGRAAPGPRRCRLDAPVHRAAPRHRRGRRDDHLHGRRRPEPPARGRLHLDGALGAAHGRQRREQAAAAHPRLRAAAVHRGGVPHPLDEPAVADGDRAPRRQAGRRAPQPPGRPGRRPARHGRLLDRRRGVARRARGAAPPPRPAPPL</sequence>
<proteinExistence type="predicted"/>
<feature type="non-terminal residue" evidence="2">
    <location>
        <position position="1"/>
    </location>
</feature>
<evidence type="ECO:0000256" key="1">
    <source>
        <dbReference type="SAM" id="MobiDB-lite"/>
    </source>
</evidence>
<protein>
    <submittedName>
        <fullName evidence="2">N-acetylglutamate synthase related protein</fullName>
    </submittedName>
</protein>